<dbReference type="Pfam" id="PF10294">
    <property type="entry name" value="Methyltransf_16"/>
    <property type="match status" value="1"/>
</dbReference>
<dbReference type="InterPro" id="IPR019410">
    <property type="entry name" value="Methyltransf_16"/>
</dbReference>
<accession>A0A195AVP1</accession>
<evidence type="ECO:0000313" key="2">
    <source>
        <dbReference type="Proteomes" id="UP000078540"/>
    </source>
</evidence>
<evidence type="ECO:0000313" key="1">
    <source>
        <dbReference type="EMBL" id="KYM76246.1"/>
    </source>
</evidence>
<organism evidence="1 2">
    <name type="scientific">Atta colombica</name>
    <dbReference type="NCBI Taxonomy" id="520822"/>
    <lineage>
        <taxon>Eukaryota</taxon>
        <taxon>Metazoa</taxon>
        <taxon>Ecdysozoa</taxon>
        <taxon>Arthropoda</taxon>
        <taxon>Hexapoda</taxon>
        <taxon>Insecta</taxon>
        <taxon>Pterygota</taxon>
        <taxon>Neoptera</taxon>
        <taxon>Endopterygota</taxon>
        <taxon>Hymenoptera</taxon>
        <taxon>Apocrita</taxon>
        <taxon>Aculeata</taxon>
        <taxon>Formicoidea</taxon>
        <taxon>Formicidae</taxon>
        <taxon>Myrmicinae</taxon>
        <taxon>Atta</taxon>
    </lineage>
</organism>
<dbReference type="GO" id="GO:0008276">
    <property type="term" value="F:protein methyltransferase activity"/>
    <property type="evidence" value="ECO:0007669"/>
    <property type="project" value="InterPro"/>
</dbReference>
<dbReference type="Proteomes" id="UP000078540">
    <property type="component" value="Unassembled WGS sequence"/>
</dbReference>
<dbReference type="GO" id="GO:0005634">
    <property type="term" value="C:nucleus"/>
    <property type="evidence" value="ECO:0007669"/>
    <property type="project" value="TreeGrafter"/>
</dbReference>
<proteinExistence type="predicted"/>
<dbReference type="PANTHER" id="PTHR23108">
    <property type="entry name" value="METHYLTRANSFERASE-RELATED"/>
    <property type="match status" value="1"/>
</dbReference>
<dbReference type="InterPro" id="IPR038899">
    <property type="entry name" value="METTL22"/>
</dbReference>
<protein>
    <submittedName>
        <fullName evidence="1">Uncharacterized protein C16orf68</fullName>
    </submittedName>
</protein>
<dbReference type="EMBL" id="KQ976731">
    <property type="protein sequence ID" value="KYM76246.1"/>
    <property type="molecule type" value="Genomic_DNA"/>
</dbReference>
<reference evidence="1 2" key="1">
    <citation type="submission" date="2015-09" db="EMBL/GenBank/DDBJ databases">
        <title>Atta colombica WGS genome.</title>
        <authorList>
            <person name="Nygaard S."/>
            <person name="Hu H."/>
            <person name="Boomsma J."/>
            <person name="Zhang G."/>
        </authorList>
    </citation>
    <scope>NUCLEOTIDE SEQUENCE [LARGE SCALE GENOMIC DNA]</scope>
    <source>
        <strain evidence="1">Treedump-2</strain>
        <tissue evidence="1">Whole body</tissue>
    </source>
</reference>
<dbReference type="InterPro" id="IPR029063">
    <property type="entry name" value="SAM-dependent_MTases_sf"/>
</dbReference>
<dbReference type="AlphaFoldDB" id="A0A195AVP1"/>
<sequence>MTGPADENATRKAEIEITSLRKRRATQRLSTKTRSKTAMHKVTSEIYTENDQISEELDNGNAMTEFTFKCPSYMIEAEATAETLNYDSDDDLDVDRDKEGVILIEHSVSTELNLVGLQVWRAAFLLADYILSHQDLFRNQIILELGSGVGLTSIVASYLAKEVICTDINVGDILNLIERNFLRNYMYVRSGFHIEEVNFLNLEWPKKLEEKLQSANIVLAADVIYDDKITDGFVRTLTKLLYTKKKKIIYIALEKRYVFTVADLDTIAPMYEEFLRCVEKYKMNWSVDYINIDFPRYFKYDRVKHLVLMKIQNNTRSVAHT</sequence>
<dbReference type="SUPFAM" id="SSF53335">
    <property type="entry name" value="S-adenosyl-L-methionine-dependent methyltransferases"/>
    <property type="match status" value="1"/>
</dbReference>
<gene>
    <name evidence="1" type="ORF">ALC53_13273</name>
</gene>
<dbReference type="Gene3D" id="3.40.50.150">
    <property type="entry name" value="Vaccinia Virus protein VP39"/>
    <property type="match status" value="1"/>
</dbReference>
<name>A0A195AVP1_9HYME</name>
<dbReference type="PANTHER" id="PTHR23108:SF0">
    <property type="entry name" value="METHYLTRANSFERASE-LIKE PROTEIN 22"/>
    <property type="match status" value="1"/>
</dbReference>
<dbReference type="STRING" id="520822.A0A195AVP1"/>
<keyword evidence="2" id="KW-1185">Reference proteome</keyword>